<comment type="caution">
    <text evidence="11">The sequence shown here is derived from an EMBL/GenBank/DDBJ whole genome shotgun (WGS) entry which is preliminary data.</text>
</comment>
<evidence type="ECO:0000256" key="8">
    <source>
        <dbReference type="ARBA" id="ARBA00035241"/>
    </source>
</evidence>
<accession>A0ABV8CEF2</accession>
<dbReference type="InterPro" id="IPR002143">
    <property type="entry name" value="Ribosomal_uL1"/>
</dbReference>
<dbReference type="Proteomes" id="UP001595758">
    <property type="component" value="Unassembled WGS sequence"/>
</dbReference>
<comment type="function">
    <text evidence="9">Protein L1 is also a translational repressor protein, it controls the translation of the L11 operon by binding to its mRNA.</text>
</comment>
<keyword evidence="7 9" id="KW-0687">Ribonucleoprotein</keyword>
<evidence type="ECO:0000256" key="3">
    <source>
        <dbReference type="ARBA" id="ARBA00022730"/>
    </source>
</evidence>
<sequence>MAQKLTKKQQRIRERVKPNYLYPAAEAIGVLKEFVSEKFMEGIDISVNLGVDPRKSDQVVRASTTLPKGTGKTVRVAVFAQGDNATKAKNAGADLVGFEDLAEQIKAGEMNFDVVIATPDAMRIVGQLGQILGPRGLMPNPKVGTVTTNVEAAVNDAKSGQVRYRTDKNGIIHCTVGKANFAAEDLIENITALIIDLKKAKPATSKGVYIKKITLSSTMGPGLPIDIASIPV</sequence>
<dbReference type="SUPFAM" id="SSF56808">
    <property type="entry name" value="Ribosomal protein L1"/>
    <property type="match status" value="1"/>
</dbReference>
<dbReference type="PROSITE" id="PS01199">
    <property type="entry name" value="RIBOSOMAL_L1"/>
    <property type="match status" value="1"/>
</dbReference>
<evidence type="ECO:0000313" key="12">
    <source>
        <dbReference type="Proteomes" id="UP001595758"/>
    </source>
</evidence>
<dbReference type="Gene3D" id="3.40.50.790">
    <property type="match status" value="1"/>
</dbReference>
<evidence type="ECO:0000256" key="7">
    <source>
        <dbReference type="ARBA" id="ARBA00023274"/>
    </source>
</evidence>
<dbReference type="InterPro" id="IPR028364">
    <property type="entry name" value="Ribosomal_uL1/biogenesis"/>
</dbReference>
<dbReference type="NCBIfam" id="TIGR01169">
    <property type="entry name" value="rplA_bact"/>
    <property type="match status" value="1"/>
</dbReference>
<gene>
    <name evidence="9 11" type="primary">rplA</name>
    <name evidence="11" type="ORF">ACFORL_05795</name>
</gene>
<protein>
    <recommendedName>
        <fullName evidence="8 9">Large ribosomal subunit protein uL1</fullName>
    </recommendedName>
</protein>
<organism evidence="11 12">
    <name type="scientific">Legionella dresdenensis</name>
    <dbReference type="NCBI Taxonomy" id="450200"/>
    <lineage>
        <taxon>Bacteria</taxon>
        <taxon>Pseudomonadati</taxon>
        <taxon>Pseudomonadota</taxon>
        <taxon>Gammaproteobacteria</taxon>
        <taxon>Legionellales</taxon>
        <taxon>Legionellaceae</taxon>
        <taxon>Legionella</taxon>
    </lineage>
</organism>
<comment type="subunit">
    <text evidence="9">Part of the 50S ribosomal subunit.</text>
</comment>
<dbReference type="EMBL" id="JBHSAB010000009">
    <property type="protein sequence ID" value="MFC3908586.1"/>
    <property type="molecule type" value="Genomic_DNA"/>
</dbReference>
<keyword evidence="3 9" id="KW-0699">rRNA-binding</keyword>
<evidence type="ECO:0000256" key="10">
    <source>
        <dbReference type="RuleBase" id="RU000659"/>
    </source>
</evidence>
<evidence type="ECO:0000256" key="1">
    <source>
        <dbReference type="ARBA" id="ARBA00010531"/>
    </source>
</evidence>
<evidence type="ECO:0000256" key="5">
    <source>
        <dbReference type="ARBA" id="ARBA00022884"/>
    </source>
</evidence>
<evidence type="ECO:0000313" key="11">
    <source>
        <dbReference type="EMBL" id="MFC3908586.1"/>
    </source>
</evidence>
<comment type="similarity">
    <text evidence="1 9 10">Belongs to the universal ribosomal protein uL1 family.</text>
</comment>
<evidence type="ECO:0000256" key="2">
    <source>
        <dbReference type="ARBA" id="ARBA00022491"/>
    </source>
</evidence>
<dbReference type="PIRSF" id="PIRSF002155">
    <property type="entry name" value="Ribosomal_L1"/>
    <property type="match status" value="1"/>
</dbReference>
<dbReference type="GO" id="GO:0005840">
    <property type="term" value="C:ribosome"/>
    <property type="evidence" value="ECO:0007669"/>
    <property type="project" value="UniProtKB-KW"/>
</dbReference>
<dbReference type="RefSeq" id="WP_382342012.1">
    <property type="nucleotide sequence ID" value="NZ_JBHSAB010000009.1"/>
</dbReference>
<name>A0ABV8CEF2_9GAMM</name>
<dbReference type="InterPro" id="IPR005878">
    <property type="entry name" value="Ribosom_uL1_bac-type"/>
</dbReference>
<keyword evidence="9" id="KW-0820">tRNA-binding</keyword>
<keyword evidence="5 9" id="KW-0694">RNA-binding</keyword>
<dbReference type="PANTHER" id="PTHR36427">
    <property type="entry name" value="54S RIBOSOMAL PROTEIN L1, MITOCHONDRIAL"/>
    <property type="match status" value="1"/>
</dbReference>
<dbReference type="HAMAP" id="MF_01318_B">
    <property type="entry name" value="Ribosomal_uL1_B"/>
    <property type="match status" value="1"/>
</dbReference>
<keyword evidence="6 9" id="KW-0689">Ribosomal protein</keyword>
<dbReference type="InterPro" id="IPR023673">
    <property type="entry name" value="Ribosomal_uL1_CS"/>
</dbReference>
<keyword evidence="12" id="KW-1185">Reference proteome</keyword>
<proteinExistence type="inferred from homology"/>
<keyword evidence="2 9" id="KW-0678">Repressor</keyword>
<dbReference type="PANTHER" id="PTHR36427:SF3">
    <property type="entry name" value="LARGE RIBOSOMAL SUBUNIT PROTEIN UL1M"/>
    <property type="match status" value="1"/>
</dbReference>
<evidence type="ECO:0000256" key="4">
    <source>
        <dbReference type="ARBA" id="ARBA00022845"/>
    </source>
</evidence>
<evidence type="ECO:0000256" key="9">
    <source>
        <dbReference type="HAMAP-Rule" id="MF_01318"/>
    </source>
</evidence>
<dbReference type="InterPro" id="IPR016095">
    <property type="entry name" value="Ribosomal_uL1_3-a/b-sand"/>
</dbReference>
<comment type="function">
    <text evidence="9">Binds directly to 23S rRNA. The L1 stalk is quite mobile in the ribosome, and is involved in E site tRNA release.</text>
</comment>
<keyword evidence="4 9" id="KW-0810">Translation regulation</keyword>
<reference evidence="12" key="1">
    <citation type="journal article" date="2019" name="Int. J. Syst. Evol. Microbiol.">
        <title>The Global Catalogue of Microorganisms (GCM) 10K type strain sequencing project: providing services to taxonomists for standard genome sequencing and annotation.</title>
        <authorList>
            <consortium name="The Broad Institute Genomics Platform"/>
            <consortium name="The Broad Institute Genome Sequencing Center for Infectious Disease"/>
            <person name="Wu L."/>
            <person name="Ma J."/>
        </authorList>
    </citation>
    <scope>NUCLEOTIDE SEQUENCE [LARGE SCALE GENOMIC DNA]</scope>
    <source>
        <strain evidence="12">CCUG 59858</strain>
    </source>
</reference>
<evidence type="ECO:0000256" key="6">
    <source>
        <dbReference type="ARBA" id="ARBA00022980"/>
    </source>
</evidence>
<dbReference type="CDD" id="cd00403">
    <property type="entry name" value="Ribosomal_L1"/>
    <property type="match status" value="1"/>
</dbReference>
<dbReference type="InterPro" id="IPR023674">
    <property type="entry name" value="Ribosomal_uL1-like"/>
</dbReference>
<dbReference type="Pfam" id="PF00687">
    <property type="entry name" value="Ribosomal_L1"/>
    <property type="match status" value="1"/>
</dbReference>
<dbReference type="Gene3D" id="3.30.190.20">
    <property type="match status" value="1"/>
</dbReference>